<dbReference type="AlphaFoldDB" id="A0A399R2V6"/>
<reference evidence="6 7" key="1">
    <citation type="submission" date="2018-08" db="EMBL/GenBank/DDBJ databases">
        <title>Henriciella mobilis sp. nov., isolated from seawater.</title>
        <authorList>
            <person name="Cheng H."/>
            <person name="Wu Y.-H."/>
            <person name="Xu X.-W."/>
            <person name="Guo L.-L."/>
        </authorList>
    </citation>
    <scope>NUCLEOTIDE SEQUENCE [LARGE SCALE GENOMIC DNA]</scope>
    <source>
        <strain evidence="6 7">CCUG66934</strain>
    </source>
</reference>
<evidence type="ECO:0000256" key="1">
    <source>
        <dbReference type="ARBA" id="ARBA00023015"/>
    </source>
</evidence>
<dbReference type="Proteomes" id="UP000265431">
    <property type="component" value="Unassembled WGS sequence"/>
</dbReference>
<dbReference type="PRINTS" id="PR00455">
    <property type="entry name" value="HTHTETR"/>
</dbReference>
<comment type="caution">
    <text evidence="6">The sequence shown here is derived from an EMBL/GenBank/DDBJ whole genome shotgun (WGS) entry which is preliminary data.</text>
</comment>
<evidence type="ECO:0000313" key="6">
    <source>
        <dbReference type="EMBL" id="RIJ25826.1"/>
    </source>
</evidence>
<dbReference type="RefSeq" id="WP_119378178.1">
    <property type="nucleotide sequence ID" value="NZ_QWGB01000004.1"/>
</dbReference>
<dbReference type="GO" id="GO:0003700">
    <property type="term" value="F:DNA-binding transcription factor activity"/>
    <property type="evidence" value="ECO:0007669"/>
    <property type="project" value="TreeGrafter"/>
</dbReference>
<dbReference type="GO" id="GO:0000976">
    <property type="term" value="F:transcription cis-regulatory region binding"/>
    <property type="evidence" value="ECO:0007669"/>
    <property type="project" value="TreeGrafter"/>
</dbReference>
<keyword evidence="2 4" id="KW-0238">DNA-binding</keyword>
<sequence length="215" mass="24112">MSNSFARPAIQARSIKTQKKLMDALEALLRKKDFDAISVPDLAAEAGVAVGTVYRRFENKEALIPLLFELWKARNELQMETAAVEADEVASADLRQLLRRQMRAAYRFIGEQAHILRAVHLQGRLRPQLIGEDWKQLWQDALAGNRAFLELVRDKVHQPDLDRAAEMMIYIANTALVEKALFNEDGPGYVVSAEGDAFADEIADIVFGYLSLSPA</sequence>
<evidence type="ECO:0000256" key="4">
    <source>
        <dbReference type="PROSITE-ProRule" id="PRU00335"/>
    </source>
</evidence>
<evidence type="ECO:0000313" key="7">
    <source>
        <dbReference type="Proteomes" id="UP000265431"/>
    </source>
</evidence>
<evidence type="ECO:0000256" key="3">
    <source>
        <dbReference type="ARBA" id="ARBA00023163"/>
    </source>
</evidence>
<dbReference type="OrthoDB" id="7501070at2"/>
<dbReference type="Gene3D" id="1.10.357.10">
    <property type="entry name" value="Tetracycline Repressor, domain 2"/>
    <property type="match status" value="1"/>
</dbReference>
<keyword evidence="1" id="KW-0805">Transcription regulation</keyword>
<dbReference type="EMBL" id="QWGB01000004">
    <property type="protein sequence ID" value="RIJ25826.1"/>
    <property type="molecule type" value="Genomic_DNA"/>
</dbReference>
<protein>
    <submittedName>
        <fullName evidence="6">TetR/AcrR family transcriptional regulator</fullName>
    </submittedName>
</protein>
<dbReference type="PANTHER" id="PTHR30055">
    <property type="entry name" value="HTH-TYPE TRANSCRIPTIONAL REGULATOR RUTR"/>
    <property type="match status" value="1"/>
</dbReference>
<dbReference type="InterPro" id="IPR050109">
    <property type="entry name" value="HTH-type_TetR-like_transc_reg"/>
</dbReference>
<keyword evidence="3" id="KW-0804">Transcription</keyword>
<proteinExistence type="predicted"/>
<evidence type="ECO:0000259" key="5">
    <source>
        <dbReference type="PROSITE" id="PS50977"/>
    </source>
</evidence>
<name>A0A399R2V6_9PROT</name>
<dbReference type="SUPFAM" id="SSF46689">
    <property type="entry name" value="Homeodomain-like"/>
    <property type="match status" value="1"/>
</dbReference>
<organism evidence="6 7">
    <name type="scientific">Henriciella barbarensis</name>
    <dbReference type="NCBI Taxonomy" id="86342"/>
    <lineage>
        <taxon>Bacteria</taxon>
        <taxon>Pseudomonadati</taxon>
        <taxon>Pseudomonadota</taxon>
        <taxon>Alphaproteobacteria</taxon>
        <taxon>Hyphomonadales</taxon>
        <taxon>Hyphomonadaceae</taxon>
        <taxon>Henriciella</taxon>
    </lineage>
</organism>
<feature type="DNA-binding region" description="H-T-H motif" evidence="4">
    <location>
        <begin position="38"/>
        <end position="57"/>
    </location>
</feature>
<accession>A0A399R2V6</accession>
<evidence type="ECO:0000256" key="2">
    <source>
        <dbReference type="ARBA" id="ARBA00023125"/>
    </source>
</evidence>
<dbReference type="InterPro" id="IPR001647">
    <property type="entry name" value="HTH_TetR"/>
</dbReference>
<dbReference type="PROSITE" id="PS50977">
    <property type="entry name" value="HTH_TETR_2"/>
    <property type="match status" value="1"/>
</dbReference>
<gene>
    <name evidence="6" type="ORF">D1224_01515</name>
</gene>
<dbReference type="PANTHER" id="PTHR30055:SF234">
    <property type="entry name" value="HTH-TYPE TRANSCRIPTIONAL REGULATOR BETI"/>
    <property type="match status" value="1"/>
</dbReference>
<dbReference type="Pfam" id="PF00440">
    <property type="entry name" value="TetR_N"/>
    <property type="match status" value="1"/>
</dbReference>
<dbReference type="InterPro" id="IPR009057">
    <property type="entry name" value="Homeodomain-like_sf"/>
</dbReference>
<keyword evidence="7" id="KW-1185">Reference proteome</keyword>
<feature type="domain" description="HTH tetR-type" evidence="5">
    <location>
        <begin position="15"/>
        <end position="75"/>
    </location>
</feature>